<dbReference type="EMBL" id="LCZJ02000026">
    <property type="protein sequence ID" value="KTD85537.1"/>
    <property type="molecule type" value="Genomic_DNA"/>
</dbReference>
<dbReference type="AlphaFoldDB" id="A0A0W1AW03"/>
<gene>
    <name evidence="2" type="ORF">UQ64_18725</name>
</gene>
<accession>A0A0W1AW03</accession>
<evidence type="ECO:0000313" key="3">
    <source>
        <dbReference type="Proteomes" id="UP000054709"/>
    </source>
</evidence>
<sequence>MWVLTESITSRIKQLRRRRQWLIVSLLLLLITASAISMFLLSRSHKENPFNGLPHAYTYLETVSPENIQLYMMSLSPEDIKLRAAGTPLQQVIAYGINGGFFYGDALLSIAIMNDIPTNGVKKAYGSGWFNAKYARGTLVWDGASRSFSVQVVSSGEELNVTDREHYFAQGGISMNLKHEDLWEAAIAEEHLPYADEKRMRSGMLYDDNGKLWLIVTPTLSTAAEFRSALLQTVPAKGLEGIFLDGDGSSQMNADEIILPGDSRAVVQMIAVDGTK</sequence>
<keyword evidence="1" id="KW-1133">Transmembrane helix</keyword>
<dbReference type="OrthoDB" id="2658510at2"/>
<dbReference type="Proteomes" id="UP000054709">
    <property type="component" value="Unassembled WGS sequence"/>
</dbReference>
<feature type="transmembrane region" description="Helical" evidence="1">
    <location>
        <begin position="21"/>
        <end position="41"/>
    </location>
</feature>
<keyword evidence="1" id="KW-0472">Membrane</keyword>
<organism evidence="2 3">
    <name type="scientific">Paenibacillus etheri</name>
    <dbReference type="NCBI Taxonomy" id="1306852"/>
    <lineage>
        <taxon>Bacteria</taxon>
        <taxon>Bacillati</taxon>
        <taxon>Bacillota</taxon>
        <taxon>Bacilli</taxon>
        <taxon>Bacillales</taxon>
        <taxon>Paenibacillaceae</taxon>
        <taxon>Paenibacillus</taxon>
    </lineage>
</organism>
<evidence type="ECO:0008006" key="4">
    <source>
        <dbReference type="Google" id="ProtNLM"/>
    </source>
</evidence>
<reference evidence="2 3" key="1">
    <citation type="journal article" date="2015" name="Int. Biodeterior. Biodegradation">
        <title>Physiological and genetic screening methods for the isolation of methyl tert-butyl ether-degrading bacteria for bioremediation purposes.</title>
        <authorList>
            <person name="Guisado I.M."/>
            <person name="Purswani J."/>
            <person name="Gonzalez Lopez J."/>
            <person name="Pozo C."/>
        </authorList>
    </citation>
    <scope>NUCLEOTIDE SEQUENCE [LARGE SCALE GENOMIC DNA]</scope>
    <source>
        <strain evidence="2 3">SH7</strain>
    </source>
</reference>
<comment type="caution">
    <text evidence="2">The sequence shown here is derived from an EMBL/GenBank/DDBJ whole genome shotgun (WGS) entry which is preliminary data.</text>
</comment>
<evidence type="ECO:0000313" key="2">
    <source>
        <dbReference type="EMBL" id="KTD85537.1"/>
    </source>
</evidence>
<evidence type="ECO:0000256" key="1">
    <source>
        <dbReference type="SAM" id="Phobius"/>
    </source>
</evidence>
<protein>
    <recommendedName>
        <fullName evidence="4">Phosphodiester glycosidase domain-containing protein</fullName>
    </recommendedName>
</protein>
<name>A0A0W1AW03_9BACL</name>
<keyword evidence="1" id="KW-0812">Transmembrane</keyword>
<proteinExistence type="predicted"/>
<keyword evidence="3" id="KW-1185">Reference proteome</keyword>